<protein>
    <submittedName>
        <fullName evidence="2">Uncharacterized protein</fullName>
    </submittedName>
</protein>
<dbReference type="RefSeq" id="WP_132401348.1">
    <property type="nucleotide sequence ID" value="NZ_SMKA01000005.1"/>
</dbReference>
<accession>A0A4R4QHR0</accession>
<dbReference type="OrthoDB" id="9776657at2"/>
<keyword evidence="3" id="KW-1185">Reference proteome</keyword>
<sequence length="344" mass="36204">MKNRRLLAALFATPLTFMTLGTATVAQAAGPELQVESLVLSRGAVAVSSLNTVPVTVTMEGSAKPSDYDTFYVEFKRTAGSGPDDELYSMPLKLIKGTIDDGTWQGVVNVPSTVNGTIKAARVIAGEHFYGCSQCAFDYPVAVDGPPLTVNGTHIPKITGTATPAVVPIGKPVTITWRITDSQTGKPYGTRIKALVGRENTCVEGFLENALSDVNGVVTIKNSSNYGWYCLAVPGNPAPFAHTAIYPKSSTTVSATPSKTSAPVGTIVPVNGTAPYAAGCTINLQRLYGATAWRTVGTAKVRTSARFTLNAQPSYKGNIPYRAQLPACHDIVAATSKAFTIRGL</sequence>
<evidence type="ECO:0000313" key="3">
    <source>
        <dbReference type="Proteomes" id="UP000295075"/>
    </source>
</evidence>
<dbReference type="EMBL" id="SMKA01000005">
    <property type="protein sequence ID" value="TDC34869.1"/>
    <property type="molecule type" value="Genomic_DNA"/>
</dbReference>
<dbReference type="AlphaFoldDB" id="A0A4R4QHR0"/>
<keyword evidence="1" id="KW-0732">Signal</keyword>
<gene>
    <name evidence="2" type="ORF">E1261_02925</name>
</gene>
<evidence type="ECO:0000256" key="1">
    <source>
        <dbReference type="SAM" id="SignalP"/>
    </source>
</evidence>
<feature type="signal peptide" evidence="1">
    <location>
        <begin position="1"/>
        <end position="28"/>
    </location>
</feature>
<dbReference type="Proteomes" id="UP000295075">
    <property type="component" value="Unassembled WGS sequence"/>
</dbReference>
<reference evidence="2 3" key="1">
    <citation type="submission" date="2019-03" db="EMBL/GenBank/DDBJ databases">
        <title>Draft genome sequences of novel Actinobacteria.</title>
        <authorList>
            <person name="Sahin N."/>
            <person name="Ay H."/>
            <person name="Saygin H."/>
        </authorList>
    </citation>
    <scope>NUCLEOTIDE SEQUENCE [LARGE SCALE GENOMIC DNA]</scope>
    <source>
        <strain evidence="2 3">JCM 30547</strain>
    </source>
</reference>
<proteinExistence type="predicted"/>
<evidence type="ECO:0000313" key="2">
    <source>
        <dbReference type="EMBL" id="TDC34869.1"/>
    </source>
</evidence>
<feature type="chain" id="PRO_5020606359" evidence="1">
    <location>
        <begin position="29"/>
        <end position="344"/>
    </location>
</feature>
<comment type="caution">
    <text evidence="2">The sequence shown here is derived from an EMBL/GenBank/DDBJ whole genome shotgun (WGS) entry which is preliminary data.</text>
</comment>
<name>A0A4R4QHR0_9ACTN</name>
<organism evidence="2 3">
    <name type="scientific">Kribbella albertanoniae</name>
    <dbReference type="NCBI Taxonomy" id="1266829"/>
    <lineage>
        <taxon>Bacteria</taxon>
        <taxon>Bacillati</taxon>
        <taxon>Actinomycetota</taxon>
        <taxon>Actinomycetes</taxon>
        <taxon>Propionibacteriales</taxon>
        <taxon>Kribbellaceae</taxon>
        <taxon>Kribbella</taxon>
    </lineage>
</organism>